<feature type="signal peptide" evidence="1">
    <location>
        <begin position="1"/>
        <end position="20"/>
    </location>
</feature>
<evidence type="ECO:0000313" key="3">
    <source>
        <dbReference type="Proteomes" id="UP001369082"/>
    </source>
</evidence>
<accession>A0ABU9GR94</accession>
<organism evidence="2 3">
    <name type="scientific">Psychromonas aquatilis</name>
    <dbReference type="NCBI Taxonomy" id="2005072"/>
    <lineage>
        <taxon>Bacteria</taxon>
        <taxon>Pseudomonadati</taxon>
        <taxon>Pseudomonadota</taxon>
        <taxon>Gammaproteobacteria</taxon>
        <taxon>Alteromonadales</taxon>
        <taxon>Psychromonadaceae</taxon>
        <taxon>Psychromonas</taxon>
    </lineage>
</organism>
<dbReference type="RefSeq" id="WP_341597962.1">
    <property type="nucleotide sequence ID" value="NZ_JBAKAZ010000032.1"/>
</dbReference>
<protein>
    <submittedName>
        <fullName evidence="2">Uncharacterized protein</fullName>
    </submittedName>
</protein>
<gene>
    <name evidence="2" type="ORF">V6256_09430</name>
</gene>
<keyword evidence="1" id="KW-0732">Signal</keyword>
<name>A0ABU9GR94_9GAMM</name>
<evidence type="ECO:0000256" key="1">
    <source>
        <dbReference type="SAM" id="SignalP"/>
    </source>
</evidence>
<keyword evidence="3" id="KW-1185">Reference proteome</keyword>
<sequence length="271" mass="30242">MKNKLIIIGLFSILSASISAGEQCGFSYWMENQGITFQKHTNNAAYVFATSHIKISVSGSQRAYHPDEIGIDCLNKTNTKGLDCPINIGYPNSDHWSERLVIDPINSTRAYQQTSGKYKGFFISKTKLENKQVTDINDPSKYVDATKMPFIKLPSNLISNEAFGQIGDLGISMNTFTGLVSGFVIADTTLPKSRLGDVSIYLAEKLGVIKPNPQTKIDTVNEDILYVIFPGTAKLYPWPLSNEEINTHAMQLLEKTRRYCEMKLELTNVIN</sequence>
<evidence type="ECO:0000313" key="2">
    <source>
        <dbReference type="EMBL" id="MEL0629829.1"/>
    </source>
</evidence>
<dbReference type="Proteomes" id="UP001369082">
    <property type="component" value="Unassembled WGS sequence"/>
</dbReference>
<comment type="caution">
    <text evidence="2">The sequence shown here is derived from an EMBL/GenBank/DDBJ whole genome shotgun (WGS) entry which is preliminary data.</text>
</comment>
<proteinExistence type="predicted"/>
<dbReference type="EMBL" id="JBAKAZ010000032">
    <property type="protein sequence ID" value="MEL0629829.1"/>
    <property type="molecule type" value="Genomic_DNA"/>
</dbReference>
<feature type="chain" id="PRO_5046276901" evidence="1">
    <location>
        <begin position="21"/>
        <end position="271"/>
    </location>
</feature>
<reference evidence="2 3" key="1">
    <citation type="submission" date="2024-02" db="EMBL/GenBank/DDBJ databases">
        <title>Bacteria isolated from the canopy kelp, Nereocystis luetkeana.</title>
        <authorList>
            <person name="Pfister C.A."/>
            <person name="Younker I.T."/>
            <person name="Light S.H."/>
        </authorList>
    </citation>
    <scope>NUCLEOTIDE SEQUENCE [LARGE SCALE GENOMIC DNA]</scope>
    <source>
        <strain evidence="2 3">TI.1.05</strain>
    </source>
</reference>